<proteinExistence type="predicted"/>
<protein>
    <submittedName>
        <fullName evidence="1">Uncharacterized protein</fullName>
    </submittedName>
</protein>
<dbReference type="Proteomes" id="UP000095149">
    <property type="component" value="Unassembled WGS sequence"/>
</dbReference>
<gene>
    <name evidence="1" type="ORF">I350_08272</name>
</gene>
<evidence type="ECO:0000313" key="1">
    <source>
        <dbReference type="EMBL" id="ODN96265.1"/>
    </source>
</evidence>
<accession>A0A1E3J6H1</accession>
<dbReference type="EMBL" id="MEKH01000015">
    <property type="protein sequence ID" value="ODN96265.1"/>
    <property type="molecule type" value="Genomic_DNA"/>
</dbReference>
<dbReference type="OrthoDB" id="2577675at2759"/>
<evidence type="ECO:0000313" key="2">
    <source>
        <dbReference type="Proteomes" id="UP000095149"/>
    </source>
</evidence>
<sequence length="213" mass="24772">MADYHFTDPPNRDWLIEVELFGPSLKHICLTLCDDFYDVDSWDGPEHARKRVVETLEGDLSFEVWPTIDQKTSLTLHDARPEAFPVGLADTVIYEMPRRTDAGVDEWKEQIMMIKGDMGCYMSELGYELRQGEAGADSWKPHRRRDIPQLFLSESSYSQDGPYEQFDQAFRKWWKEVVSFEGPTKCECCDIFKKGHPKVRIPTRQLARDTDQA</sequence>
<name>A0A1E3J6H1_9TREE</name>
<comment type="caution">
    <text evidence="1">The sequence shown here is derived from an EMBL/GenBank/DDBJ whole genome shotgun (WGS) entry which is preliminary data.</text>
</comment>
<reference evidence="1 2" key="1">
    <citation type="submission" date="2016-06" db="EMBL/GenBank/DDBJ databases">
        <title>Evolution of pathogenesis and genome organization in the Tremellales.</title>
        <authorList>
            <person name="Cuomo C."/>
            <person name="Litvintseva A."/>
            <person name="Heitman J."/>
            <person name="Chen Y."/>
            <person name="Sun S."/>
            <person name="Springer D."/>
            <person name="Dromer F."/>
            <person name="Young S."/>
            <person name="Zeng Q."/>
            <person name="Chapman S."/>
            <person name="Gujja S."/>
            <person name="Saif S."/>
            <person name="Birren B."/>
        </authorList>
    </citation>
    <scope>NUCLEOTIDE SEQUENCE [LARGE SCALE GENOMIC DNA]</scope>
    <source>
        <strain evidence="1 2">CBS 6273</strain>
    </source>
</reference>
<dbReference type="AlphaFoldDB" id="A0A1E3J6H1"/>
<organism evidence="1 2">
    <name type="scientific">Cryptococcus amylolentus CBS 6273</name>
    <dbReference type="NCBI Taxonomy" id="1296118"/>
    <lineage>
        <taxon>Eukaryota</taxon>
        <taxon>Fungi</taxon>
        <taxon>Dikarya</taxon>
        <taxon>Basidiomycota</taxon>
        <taxon>Agaricomycotina</taxon>
        <taxon>Tremellomycetes</taxon>
        <taxon>Tremellales</taxon>
        <taxon>Cryptococcaceae</taxon>
        <taxon>Cryptococcus</taxon>
    </lineage>
</organism>